<dbReference type="InterPro" id="IPR051908">
    <property type="entry name" value="Ribosomal_N-acetyltransferase"/>
</dbReference>
<dbReference type="GO" id="GO:0005737">
    <property type="term" value="C:cytoplasm"/>
    <property type="evidence" value="ECO:0007669"/>
    <property type="project" value="TreeGrafter"/>
</dbReference>
<dbReference type="RefSeq" id="WP_164483993.1">
    <property type="nucleotide sequence ID" value="NZ_JBHLWF010000083.1"/>
</dbReference>
<dbReference type="Proteomes" id="UP000294599">
    <property type="component" value="Unassembled WGS sequence"/>
</dbReference>
<organism evidence="2 3">
    <name type="scientific">Pseudofulvimonas gallinarii</name>
    <dbReference type="NCBI Taxonomy" id="634155"/>
    <lineage>
        <taxon>Bacteria</taxon>
        <taxon>Pseudomonadati</taxon>
        <taxon>Pseudomonadota</taxon>
        <taxon>Gammaproteobacteria</taxon>
        <taxon>Lysobacterales</taxon>
        <taxon>Rhodanobacteraceae</taxon>
        <taxon>Pseudofulvimonas</taxon>
    </lineage>
</organism>
<evidence type="ECO:0000313" key="3">
    <source>
        <dbReference type="Proteomes" id="UP000294599"/>
    </source>
</evidence>
<proteinExistence type="predicted"/>
<accession>A0A4R3L877</accession>
<dbReference type="Gene3D" id="3.40.630.30">
    <property type="match status" value="1"/>
</dbReference>
<keyword evidence="2" id="KW-0808">Transferase</keyword>
<comment type="caution">
    <text evidence="2">The sequence shown here is derived from an EMBL/GenBank/DDBJ whole genome shotgun (WGS) entry which is preliminary data.</text>
</comment>
<gene>
    <name evidence="2" type="ORF">EDC25_11924</name>
</gene>
<dbReference type="InterPro" id="IPR000182">
    <property type="entry name" value="GNAT_dom"/>
</dbReference>
<sequence length="194" mass="21870">MDSAAQWSFPTVMPRLEAQRVYLRALTPADSDDLYAVFSDPRAMRYWSSPPMTDPAQASGYIEQILAWFAGRGGMQWGIASPGDDRVIGTVTLFLFSPEHRRCEVGFILSPDRWGRGLASEAVSRALAWTFDTLGMERVEADVDPRNEPSQRLLERLGFQHEGLMRERWRVAGETQDGLVMGLLRREFTPFAAA</sequence>
<dbReference type="InterPro" id="IPR016181">
    <property type="entry name" value="Acyl_CoA_acyltransferase"/>
</dbReference>
<dbReference type="PANTHER" id="PTHR43441:SF11">
    <property type="entry name" value="RIBOSOMAL-PROTEIN-SERINE ACETYLTRANSFERASE"/>
    <property type="match status" value="1"/>
</dbReference>
<name>A0A4R3L877_9GAMM</name>
<dbReference type="SUPFAM" id="SSF55729">
    <property type="entry name" value="Acyl-CoA N-acyltransferases (Nat)"/>
    <property type="match status" value="1"/>
</dbReference>
<dbReference type="GO" id="GO:0008999">
    <property type="term" value="F:protein-N-terminal-alanine acetyltransferase activity"/>
    <property type="evidence" value="ECO:0007669"/>
    <property type="project" value="TreeGrafter"/>
</dbReference>
<evidence type="ECO:0000259" key="1">
    <source>
        <dbReference type="PROSITE" id="PS51186"/>
    </source>
</evidence>
<dbReference type="EMBL" id="SMAF01000019">
    <property type="protein sequence ID" value="TCS95245.1"/>
    <property type="molecule type" value="Genomic_DNA"/>
</dbReference>
<evidence type="ECO:0000313" key="2">
    <source>
        <dbReference type="EMBL" id="TCS95245.1"/>
    </source>
</evidence>
<dbReference type="GO" id="GO:1990189">
    <property type="term" value="F:protein N-terminal-serine acetyltransferase activity"/>
    <property type="evidence" value="ECO:0007669"/>
    <property type="project" value="TreeGrafter"/>
</dbReference>
<keyword evidence="3" id="KW-1185">Reference proteome</keyword>
<protein>
    <submittedName>
        <fullName evidence="2">RimJ/RimL family protein N-acetyltransferase</fullName>
    </submittedName>
</protein>
<reference evidence="2 3" key="1">
    <citation type="submission" date="2019-03" db="EMBL/GenBank/DDBJ databases">
        <title>Genomic Encyclopedia of Type Strains, Phase IV (KMG-IV): sequencing the most valuable type-strain genomes for metagenomic binning, comparative biology and taxonomic classification.</title>
        <authorList>
            <person name="Goeker M."/>
        </authorList>
    </citation>
    <scope>NUCLEOTIDE SEQUENCE [LARGE SCALE GENOMIC DNA]</scope>
    <source>
        <strain evidence="2 3">DSM 21944</strain>
    </source>
</reference>
<dbReference type="Pfam" id="PF13302">
    <property type="entry name" value="Acetyltransf_3"/>
    <property type="match status" value="1"/>
</dbReference>
<dbReference type="PROSITE" id="PS51186">
    <property type="entry name" value="GNAT"/>
    <property type="match status" value="1"/>
</dbReference>
<feature type="domain" description="N-acetyltransferase" evidence="1">
    <location>
        <begin position="21"/>
        <end position="186"/>
    </location>
</feature>
<dbReference type="PANTHER" id="PTHR43441">
    <property type="entry name" value="RIBOSOMAL-PROTEIN-SERINE ACETYLTRANSFERASE"/>
    <property type="match status" value="1"/>
</dbReference>
<dbReference type="AlphaFoldDB" id="A0A4R3L877"/>